<dbReference type="SUPFAM" id="SSF53474">
    <property type="entry name" value="alpha/beta-Hydrolases"/>
    <property type="match status" value="1"/>
</dbReference>
<keyword evidence="3" id="KW-1185">Reference proteome</keyword>
<dbReference type="EMBL" id="CP071060">
    <property type="protein sequence ID" value="QSI76856.1"/>
    <property type="molecule type" value="Genomic_DNA"/>
</dbReference>
<dbReference type="PANTHER" id="PTHR42972">
    <property type="entry name" value="TOL-PAL SYSTEM PROTEIN TOLB"/>
    <property type="match status" value="1"/>
</dbReference>
<reference evidence="2 3" key="1">
    <citation type="submission" date="2021-02" db="EMBL/GenBank/DDBJ databases">
        <title>Niveibacterium changnyeongensis HC41.</title>
        <authorList>
            <person name="Kang M."/>
        </authorList>
    </citation>
    <scope>NUCLEOTIDE SEQUENCE [LARGE SCALE GENOMIC DNA]</scope>
    <source>
        <strain evidence="2 3">HC41</strain>
    </source>
</reference>
<organism evidence="2 3">
    <name type="scientific">Niveibacterium microcysteis</name>
    <dbReference type="NCBI Taxonomy" id="2811415"/>
    <lineage>
        <taxon>Bacteria</taxon>
        <taxon>Pseudomonadati</taxon>
        <taxon>Pseudomonadota</taxon>
        <taxon>Betaproteobacteria</taxon>
        <taxon>Rhodocyclales</taxon>
        <taxon>Rhodocyclaceae</taxon>
        <taxon>Niveibacterium</taxon>
    </lineage>
</organism>
<dbReference type="InterPro" id="IPR029058">
    <property type="entry name" value="AB_hydrolase_fold"/>
</dbReference>
<gene>
    <name evidence="2" type="ORF">JY500_20805</name>
</gene>
<dbReference type="PANTHER" id="PTHR42972:SF8">
    <property type="entry name" value="POLYHYDROXYBUTYRATE DEPOLYMERASE"/>
    <property type="match status" value="1"/>
</dbReference>
<proteinExistence type="predicted"/>
<evidence type="ECO:0000313" key="3">
    <source>
        <dbReference type="Proteomes" id="UP000663570"/>
    </source>
</evidence>
<evidence type="ECO:0000313" key="2">
    <source>
        <dbReference type="EMBL" id="QSI76856.1"/>
    </source>
</evidence>
<protein>
    <submittedName>
        <fullName evidence="2">Poly(3-hydroxybutyrate) depolymerase</fullName>
    </submittedName>
</protein>
<dbReference type="Gene3D" id="3.40.50.1820">
    <property type="entry name" value="alpha/beta hydrolase"/>
    <property type="match status" value="2"/>
</dbReference>
<dbReference type="RefSeq" id="WP_206254458.1">
    <property type="nucleotide sequence ID" value="NZ_CP071060.1"/>
</dbReference>
<sequence>MKSSARLPGFVSMVWLIAVAPALCAAAGGLPELPALNIDVRETSVSGISSGGFMAVQFEVAHAGTLKGAGIVAAGPYWCAQGSSLTATTACSCTLDPSHTLCSVSADSARVPELVAATRRFATEQRIDDPAALARHRVIHFAGGQDHTVPAPVVAQLGRYYSAMGVAPANLSARELPTAGHAMPTADYGGACEVSQEPYLNRCGVDAAHAILSWIYGPLKPVRKKPGGTLTKFDQRAYVPSGAASWRSGLDSSAWLYVPADCAKGAACRLHIALHGCRQGQSYVPLKPLPGGGVYFGTTFVEHAGYNRWADANRIVVLYPQAVSVPFLNPNGCWDWWGYSGANYAEREGVQIATLRAMVDRLTAGAAKR</sequence>
<dbReference type="Proteomes" id="UP000663570">
    <property type="component" value="Chromosome"/>
</dbReference>
<evidence type="ECO:0000256" key="1">
    <source>
        <dbReference type="SAM" id="SignalP"/>
    </source>
</evidence>
<accession>A0ABX7M5X1</accession>
<feature type="signal peptide" evidence="1">
    <location>
        <begin position="1"/>
        <end position="25"/>
    </location>
</feature>
<name>A0ABX7M5X1_9RHOO</name>
<keyword evidence="1" id="KW-0732">Signal</keyword>
<feature type="chain" id="PRO_5047506552" evidence="1">
    <location>
        <begin position="26"/>
        <end position="369"/>
    </location>
</feature>